<protein>
    <recommendedName>
        <fullName evidence="3">Sulfotransferase family protein</fullName>
    </recommendedName>
</protein>
<organism evidence="1 2">
    <name type="scientific">Spiribacter vilamensis</name>
    <dbReference type="NCBI Taxonomy" id="531306"/>
    <lineage>
        <taxon>Bacteria</taxon>
        <taxon>Pseudomonadati</taxon>
        <taxon>Pseudomonadota</taxon>
        <taxon>Gammaproteobacteria</taxon>
        <taxon>Chromatiales</taxon>
        <taxon>Ectothiorhodospiraceae</taxon>
        <taxon>Spiribacter</taxon>
    </lineage>
</organism>
<dbReference type="Pfam" id="PF17784">
    <property type="entry name" value="Sulfotransfer_4"/>
    <property type="match status" value="2"/>
</dbReference>
<evidence type="ECO:0000313" key="1">
    <source>
        <dbReference type="EMBL" id="RZU99098.1"/>
    </source>
</evidence>
<keyword evidence="2" id="KW-1185">Reference proteome</keyword>
<dbReference type="InterPro" id="IPR027417">
    <property type="entry name" value="P-loop_NTPase"/>
</dbReference>
<dbReference type="AlphaFoldDB" id="A0A4Q8D198"/>
<dbReference type="SUPFAM" id="SSF52540">
    <property type="entry name" value="P-loop containing nucleoside triphosphate hydrolases"/>
    <property type="match status" value="1"/>
</dbReference>
<dbReference type="Gene3D" id="3.40.50.300">
    <property type="entry name" value="P-loop containing nucleotide triphosphate hydrolases"/>
    <property type="match status" value="1"/>
</dbReference>
<dbReference type="PANTHER" id="PTHR36978:SF4">
    <property type="entry name" value="P-LOOP CONTAINING NUCLEOSIDE TRIPHOSPHATE HYDROLASE PROTEIN"/>
    <property type="match status" value="1"/>
</dbReference>
<dbReference type="OrthoDB" id="7855297at2"/>
<sequence>MKGQKVFNIGFHRSGTTSLQTALEELGYSVIGMRDGDWDAYARGDFHGLRETVESFDGFRDMPWPLVYQWAYHTFPNAKFVLTYRDPDSWASSCVGNYKNRYYRMFPVIYGFEVFQDNEKSAKDVYCRHIEAVREFFKDKPNSFLEVDFTRYSEWDDICRFLGESIPDRPFPHANNRPKKLYRKVFCRVLRAVSPAYYRQLVRDKK</sequence>
<accession>A0A4Q8D198</accession>
<reference evidence="1 2" key="1">
    <citation type="submission" date="2019-02" db="EMBL/GenBank/DDBJ databases">
        <title>Genomic Encyclopedia of Type Strains, Phase IV (KMG-IV): sequencing the most valuable type-strain genomes for metagenomic binning, comparative biology and taxonomic classification.</title>
        <authorList>
            <person name="Goeker M."/>
        </authorList>
    </citation>
    <scope>NUCLEOTIDE SEQUENCE [LARGE SCALE GENOMIC DNA]</scope>
    <source>
        <strain evidence="1 2">DSM 21056</strain>
    </source>
</reference>
<dbReference type="EMBL" id="SHLI01000001">
    <property type="protein sequence ID" value="RZU99098.1"/>
    <property type="molecule type" value="Genomic_DNA"/>
</dbReference>
<evidence type="ECO:0008006" key="3">
    <source>
        <dbReference type="Google" id="ProtNLM"/>
    </source>
</evidence>
<evidence type="ECO:0000313" key="2">
    <source>
        <dbReference type="Proteomes" id="UP000292298"/>
    </source>
</evidence>
<comment type="caution">
    <text evidence="1">The sequence shown here is derived from an EMBL/GenBank/DDBJ whole genome shotgun (WGS) entry which is preliminary data.</text>
</comment>
<name>A0A4Q8D198_9GAMM</name>
<gene>
    <name evidence="1" type="ORF">EV698_1377</name>
</gene>
<dbReference type="Proteomes" id="UP000292298">
    <property type="component" value="Unassembled WGS sequence"/>
</dbReference>
<dbReference type="PANTHER" id="PTHR36978">
    <property type="entry name" value="P-LOOP CONTAINING NUCLEOTIDE TRIPHOSPHATE HYDROLASE"/>
    <property type="match status" value="1"/>
</dbReference>
<proteinExistence type="predicted"/>
<dbReference type="RefSeq" id="WP_130503356.1">
    <property type="nucleotide sequence ID" value="NZ_SHLI01000001.1"/>
</dbReference>
<dbReference type="InterPro" id="IPR040632">
    <property type="entry name" value="Sulfotransfer_4"/>
</dbReference>